<keyword evidence="3" id="KW-1185">Reference proteome</keyword>
<evidence type="ECO:0000313" key="2">
    <source>
        <dbReference type="EMBL" id="MBB3836718.1"/>
    </source>
</evidence>
<dbReference type="Proteomes" id="UP000541352">
    <property type="component" value="Unassembled WGS sequence"/>
</dbReference>
<dbReference type="EMBL" id="JACIBY010000001">
    <property type="protein sequence ID" value="MBB3836718.1"/>
    <property type="molecule type" value="Genomic_DNA"/>
</dbReference>
<dbReference type="InterPro" id="IPR008538">
    <property type="entry name" value="Uma2"/>
</dbReference>
<dbReference type="InterPro" id="IPR012296">
    <property type="entry name" value="Nuclease_put_TT1808"/>
</dbReference>
<name>A0A7W5ZG48_9BACT</name>
<protein>
    <submittedName>
        <fullName evidence="2">Uma2 family endonuclease</fullName>
    </submittedName>
</protein>
<dbReference type="AlphaFoldDB" id="A0A7W5ZG48"/>
<keyword evidence="2" id="KW-0255">Endonuclease</keyword>
<keyword evidence="2" id="KW-0378">Hydrolase</keyword>
<keyword evidence="2" id="KW-0540">Nuclease</keyword>
<dbReference type="GO" id="GO:0004519">
    <property type="term" value="F:endonuclease activity"/>
    <property type="evidence" value="ECO:0007669"/>
    <property type="project" value="UniProtKB-KW"/>
</dbReference>
<evidence type="ECO:0000259" key="1">
    <source>
        <dbReference type="Pfam" id="PF05685"/>
    </source>
</evidence>
<evidence type="ECO:0000313" key="3">
    <source>
        <dbReference type="Proteomes" id="UP000541352"/>
    </source>
</evidence>
<accession>A0A7W5ZG48</accession>
<sequence>MIQTSQNTVQLPRTLEEFLDWEPNDGYKYEWNDGDIIQFTGMKKEQLYIYDLLLGLFFEQGYKKVGTLVAEQDVMLSGIQMRRPDISYFTREQVQKSRSGEDVIPEFVIEIISNNDQINQLEKKITEYFRAGVKVIWNIIPEHEVVYVYTSRRDVKVCLEDDVCSAKPVLPMFEIKASALFSGEMD</sequence>
<gene>
    <name evidence="2" type="ORF">FHS57_000700</name>
</gene>
<dbReference type="RefSeq" id="WP_183971492.1">
    <property type="nucleotide sequence ID" value="NZ_JACIBY010000001.1"/>
</dbReference>
<dbReference type="SUPFAM" id="SSF52980">
    <property type="entry name" value="Restriction endonuclease-like"/>
    <property type="match status" value="1"/>
</dbReference>
<dbReference type="Gene3D" id="3.90.1570.10">
    <property type="entry name" value="tt1808, chain A"/>
    <property type="match status" value="1"/>
</dbReference>
<dbReference type="PANTHER" id="PTHR34107:SF4">
    <property type="entry name" value="SLL1222 PROTEIN"/>
    <property type="match status" value="1"/>
</dbReference>
<proteinExistence type="predicted"/>
<dbReference type="CDD" id="cd06260">
    <property type="entry name" value="DUF820-like"/>
    <property type="match status" value="1"/>
</dbReference>
<comment type="caution">
    <text evidence="2">The sequence shown here is derived from an EMBL/GenBank/DDBJ whole genome shotgun (WGS) entry which is preliminary data.</text>
</comment>
<feature type="domain" description="Putative restriction endonuclease" evidence="1">
    <location>
        <begin position="15"/>
        <end position="176"/>
    </location>
</feature>
<dbReference type="InterPro" id="IPR011335">
    <property type="entry name" value="Restrct_endonuc-II-like"/>
</dbReference>
<dbReference type="PANTHER" id="PTHR34107">
    <property type="entry name" value="SLL0198 PROTEIN-RELATED"/>
    <property type="match status" value="1"/>
</dbReference>
<dbReference type="Pfam" id="PF05685">
    <property type="entry name" value="Uma2"/>
    <property type="match status" value="1"/>
</dbReference>
<reference evidence="2 3" key="1">
    <citation type="submission" date="2020-08" db="EMBL/GenBank/DDBJ databases">
        <title>Genomic Encyclopedia of Type Strains, Phase IV (KMG-IV): sequencing the most valuable type-strain genomes for metagenomic binning, comparative biology and taxonomic classification.</title>
        <authorList>
            <person name="Goeker M."/>
        </authorList>
    </citation>
    <scope>NUCLEOTIDE SEQUENCE [LARGE SCALE GENOMIC DNA]</scope>
    <source>
        <strain evidence="2 3">DSM 17976</strain>
    </source>
</reference>
<organism evidence="2 3">
    <name type="scientific">Runella defluvii</name>
    <dbReference type="NCBI Taxonomy" id="370973"/>
    <lineage>
        <taxon>Bacteria</taxon>
        <taxon>Pseudomonadati</taxon>
        <taxon>Bacteroidota</taxon>
        <taxon>Cytophagia</taxon>
        <taxon>Cytophagales</taxon>
        <taxon>Spirosomataceae</taxon>
        <taxon>Runella</taxon>
    </lineage>
</organism>